<evidence type="ECO:0000256" key="8">
    <source>
        <dbReference type="RuleBase" id="RU003953"/>
    </source>
</evidence>
<keyword evidence="8" id="KW-0694">RNA-binding</keyword>
<evidence type="ECO:0000256" key="2">
    <source>
        <dbReference type="ARBA" id="ARBA00022679"/>
    </source>
</evidence>
<evidence type="ECO:0000256" key="4">
    <source>
        <dbReference type="ARBA" id="ARBA00022695"/>
    </source>
</evidence>
<evidence type="ECO:0000259" key="10">
    <source>
        <dbReference type="Pfam" id="PF12627"/>
    </source>
</evidence>
<dbReference type="CDD" id="cd05398">
    <property type="entry name" value="NT_ClassII-CCAase"/>
    <property type="match status" value="1"/>
</dbReference>
<keyword evidence="7" id="KW-0460">Magnesium</keyword>
<dbReference type="EMBL" id="WOTB01000017">
    <property type="protein sequence ID" value="NHN85529.1"/>
    <property type="molecule type" value="Genomic_DNA"/>
</dbReference>
<dbReference type="InterPro" id="IPR002646">
    <property type="entry name" value="PolA_pol_head_dom"/>
</dbReference>
<gene>
    <name evidence="11" type="ORF">GOB93_12875</name>
</gene>
<evidence type="ECO:0000313" key="11">
    <source>
        <dbReference type="EMBL" id="NHN85529.1"/>
    </source>
</evidence>
<dbReference type="InterPro" id="IPR050264">
    <property type="entry name" value="Bact_CCA-adding_enz_type3_sf"/>
</dbReference>
<accession>A0ABX0JQV7</accession>
<dbReference type="RefSeq" id="WP_173583921.1">
    <property type="nucleotide sequence ID" value="NZ_WOTB01000017.1"/>
</dbReference>
<keyword evidence="4" id="KW-0548">Nucleotidyltransferase</keyword>
<evidence type="ECO:0000256" key="1">
    <source>
        <dbReference type="ARBA" id="ARBA00001946"/>
    </source>
</evidence>
<dbReference type="InterPro" id="IPR032828">
    <property type="entry name" value="PolyA_RNA-bd"/>
</dbReference>
<dbReference type="Pfam" id="PF01743">
    <property type="entry name" value="PolyA_pol"/>
    <property type="match status" value="1"/>
</dbReference>
<keyword evidence="5" id="KW-0479">Metal-binding</keyword>
<name>A0ABX0JQV7_9PROT</name>
<protein>
    <submittedName>
        <fullName evidence="11">CCA tRNA nucleotidyltransferase</fullName>
    </submittedName>
</protein>
<keyword evidence="2 8" id="KW-0808">Transferase</keyword>
<dbReference type="Pfam" id="PF12627">
    <property type="entry name" value="PolyA_pol_RNAbd"/>
    <property type="match status" value="1"/>
</dbReference>
<feature type="domain" description="tRNA nucleotidyltransferase/poly(A) polymerase RNA and SrmB- binding" evidence="10">
    <location>
        <begin position="182"/>
        <end position="238"/>
    </location>
</feature>
<keyword evidence="6" id="KW-0547">Nucleotide-binding</keyword>
<dbReference type="SUPFAM" id="SSF81301">
    <property type="entry name" value="Nucleotidyltransferase"/>
    <property type="match status" value="1"/>
</dbReference>
<feature type="domain" description="Poly A polymerase head" evidence="9">
    <location>
        <begin position="29"/>
        <end position="150"/>
    </location>
</feature>
<dbReference type="PANTHER" id="PTHR46173:SF1">
    <property type="entry name" value="CCA TRNA NUCLEOTIDYLTRANSFERASE 1, MITOCHONDRIAL"/>
    <property type="match status" value="1"/>
</dbReference>
<dbReference type="InterPro" id="IPR043519">
    <property type="entry name" value="NT_sf"/>
</dbReference>
<evidence type="ECO:0000256" key="3">
    <source>
        <dbReference type="ARBA" id="ARBA00022694"/>
    </source>
</evidence>
<comment type="cofactor">
    <cofactor evidence="1">
        <name>Mg(2+)</name>
        <dbReference type="ChEBI" id="CHEBI:18420"/>
    </cofactor>
</comment>
<comment type="similarity">
    <text evidence="8">Belongs to the tRNA nucleotidyltransferase/poly(A) polymerase family.</text>
</comment>
<evidence type="ECO:0000256" key="7">
    <source>
        <dbReference type="ARBA" id="ARBA00022842"/>
    </source>
</evidence>
<proteinExistence type="inferred from homology"/>
<dbReference type="SUPFAM" id="SSF81891">
    <property type="entry name" value="Poly A polymerase C-terminal region-like"/>
    <property type="match status" value="1"/>
</dbReference>
<keyword evidence="3" id="KW-0819">tRNA processing</keyword>
<dbReference type="Gene3D" id="3.30.460.10">
    <property type="entry name" value="Beta Polymerase, domain 2"/>
    <property type="match status" value="1"/>
</dbReference>
<sequence length="419" mass="46700">MTEQRRISFDGLSLFPALQKIWTILPDSRLVGGAVRDMLLGQDVMDFDFATPEPPDKVTERLEARGVRAIPTGVSHGTVTALIDSIGFEITTLRKDERTDGRHAQVAWTRNWREDAARRDFTINAMSCGSDGYIHDYFGGLNDLAVSRVRFVGEPRERIGEDALRILRFFRFQGRFGDPNPDRKTLSAITDCAPLIRNLSAERIWSELRRILTGPNAASMFRLMTQTGVLDQCIPELKGRSDSACNFLESLIVCAAPPDERLRFAALLQGAAVIPDDVARCVLRLHLSRLDANEVISLSGTPVPTPDTVTGEDDLARLLADTPVRTLTGRTWLAQAAARLHDQTEVPEEDWTILRHRLMTETTPVFPLAGRDLIASGMIAGPRIGEILAEVRRWWWQGGCHAGKEACLVFAKQRLVRPL</sequence>
<reference evidence="11 12" key="1">
    <citation type="journal article" date="2020" name="Int. J. Syst. Evol. Microbiol.">
        <title>Novel acetic acid bacteria from cider fermentations: Acetobacter conturbans sp. nov. and Acetobacter fallax sp. nov.</title>
        <authorList>
            <person name="Sombolestani A.S."/>
            <person name="Cleenwerck I."/>
            <person name="Cnockaert M."/>
            <person name="Borremans W."/>
            <person name="Wieme A.D."/>
            <person name="De Vuyst L."/>
            <person name="Vandamme P."/>
        </authorList>
    </citation>
    <scope>NUCLEOTIDE SEQUENCE [LARGE SCALE GENOMIC DNA]</scope>
    <source>
        <strain evidence="11 12">LMG 30640</strain>
    </source>
</reference>
<dbReference type="PANTHER" id="PTHR46173">
    <property type="entry name" value="CCA TRNA NUCLEOTIDYLTRANSFERASE 1, MITOCHONDRIAL"/>
    <property type="match status" value="1"/>
</dbReference>
<keyword evidence="12" id="KW-1185">Reference proteome</keyword>
<evidence type="ECO:0000256" key="6">
    <source>
        <dbReference type="ARBA" id="ARBA00022741"/>
    </source>
</evidence>
<organism evidence="11 12">
    <name type="scientific">Acetobacter musti</name>
    <dbReference type="NCBI Taxonomy" id="864732"/>
    <lineage>
        <taxon>Bacteria</taxon>
        <taxon>Pseudomonadati</taxon>
        <taxon>Pseudomonadota</taxon>
        <taxon>Alphaproteobacteria</taxon>
        <taxon>Acetobacterales</taxon>
        <taxon>Acetobacteraceae</taxon>
        <taxon>Acetobacter</taxon>
    </lineage>
</organism>
<dbReference type="Gene3D" id="1.10.3090.10">
    <property type="entry name" value="cca-adding enzyme, domain 2"/>
    <property type="match status" value="1"/>
</dbReference>
<dbReference type="Proteomes" id="UP000635278">
    <property type="component" value="Unassembled WGS sequence"/>
</dbReference>
<evidence type="ECO:0000259" key="9">
    <source>
        <dbReference type="Pfam" id="PF01743"/>
    </source>
</evidence>
<evidence type="ECO:0000256" key="5">
    <source>
        <dbReference type="ARBA" id="ARBA00022723"/>
    </source>
</evidence>
<evidence type="ECO:0000313" key="12">
    <source>
        <dbReference type="Proteomes" id="UP000635278"/>
    </source>
</evidence>
<comment type="caution">
    <text evidence="11">The sequence shown here is derived from an EMBL/GenBank/DDBJ whole genome shotgun (WGS) entry which is preliminary data.</text>
</comment>